<gene>
    <name evidence="3" type="ORF">SNEC2469_LOCUS2773</name>
</gene>
<keyword evidence="4" id="KW-1185">Reference proteome</keyword>
<dbReference type="InterPro" id="IPR015275">
    <property type="entry name" value="Actin-fragmin_kin_cat_dom"/>
</dbReference>
<feature type="region of interest" description="Disordered" evidence="1">
    <location>
        <begin position="13"/>
        <end position="62"/>
    </location>
</feature>
<dbReference type="EMBL" id="CAJNJA010007103">
    <property type="protein sequence ID" value="CAE7220326.1"/>
    <property type="molecule type" value="Genomic_DNA"/>
</dbReference>
<evidence type="ECO:0000259" key="2">
    <source>
        <dbReference type="Pfam" id="PF09192"/>
    </source>
</evidence>
<organism evidence="3 4">
    <name type="scientific">Symbiodinium necroappetens</name>
    <dbReference type="NCBI Taxonomy" id="1628268"/>
    <lineage>
        <taxon>Eukaryota</taxon>
        <taxon>Sar</taxon>
        <taxon>Alveolata</taxon>
        <taxon>Dinophyceae</taxon>
        <taxon>Suessiales</taxon>
        <taxon>Symbiodiniaceae</taxon>
        <taxon>Symbiodinium</taxon>
    </lineage>
</organism>
<proteinExistence type="predicted"/>
<reference evidence="3" key="1">
    <citation type="submission" date="2021-02" db="EMBL/GenBank/DDBJ databases">
        <authorList>
            <person name="Dougan E. K."/>
            <person name="Rhodes N."/>
            <person name="Thang M."/>
            <person name="Chan C."/>
        </authorList>
    </citation>
    <scope>NUCLEOTIDE SEQUENCE</scope>
</reference>
<accession>A0A812KAJ6</accession>
<dbReference type="InterPro" id="IPR011009">
    <property type="entry name" value="Kinase-like_dom_sf"/>
</dbReference>
<dbReference type="PANTHER" id="PTHR38737">
    <property type="entry name" value="ACTIN-FRAGMIN KINASE DDB_G0279609-RELATED"/>
    <property type="match status" value="1"/>
</dbReference>
<feature type="compositionally biased region" description="Polar residues" evidence="1">
    <location>
        <begin position="43"/>
        <end position="56"/>
    </location>
</feature>
<evidence type="ECO:0000256" key="1">
    <source>
        <dbReference type="SAM" id="MobiDB-lite"/>
    </source>
</evidence>
<dbReference type="SUPFAM" id="SSF56112">
    <property type="entry name" value="Protein kinase-like (PK-like)"/>
    <property type="match status" value="1"/>
</dbReference>
<dbReference type="OrthoDB" id="428586at2759"/>
<dbReference type="InterPro" id="IPR037469">
    <property type="entry name" value="Put_AFK"/>
</dbReference>
<dbReference type="PANTHER" id="PTHR38737:SF1">
    <property type="entry name" value="ACTIN-FRAGMIN KINASE DDB_G0279609-RELATED"/>
    <property type="match status" value="1"/>
</dbReference>
<comment type="caution">
    <text evidence="3">The sequence shown here is derived from an EMBL/GenBank/DDBJ whole genome shotgun (WGS) entry which is preliminary data.</text>
</comment>
<name>A0A812KAJ6_9DINO</name>
<dbReference type="Pfam" id="PF09192">
    <property type="entry name" value="Act-Frag_cataly"/>
    <property type="match status" value="1"/>
</dbReference>
<protein>
    <recommendedName>
        <fullName evidence="2">Actin-fragmin kinase catalytic domain-containing protein</fullName>
    </recommendedName>
</protein>
<evidence type="ECO:0000313" key="3">
    <source>
        <dbReference type="EMBL" id="CAE7220326.1"/>
    </source>
</evidence>
<feature type="non-terminal residue" evidence="3">
    <location>
        <position position="554"/>
    </location>
</feature>
<dbReference type="AlphaFoldDB" id="A0A812KAJ6"/>
<dbReference type="InterPro" id="IPR036940">
    <property type="entry name" value="PI3/4_kinase_cat_sf"/>
</dbReference>
<dbReference type="Gene3D" id="3.30.1010.10">
    <property type="entry name" value="Phosphatidylinositol 3-kinase Catalytic Subunit, Chain A, domain 4"/>
    <property type="match status" value="1"/>
</dbReference>
<dbReference type="Gene3D" id="1.10.1070.11">
    <property type="entry name" value="Phosphatidylinositol 3-/4-kinase, catalytic domain"/>
    <property type="match status" value="1"/>
</dbReference>
<sequence length="554" mass="59980">MATSVIDGARDAITAGAIGGKGKGKIRPPPPPKAKAKPKAEGYTSQPQGMYDQQSKMPPLPKPAADEALVRIAKLQCDDGSWRLSDELATALGLYPSSLALSPTPAASVPSWDRLVATSTARQALERCRSILNAQGRDRDETLEVAGAASVLGAKLLDAAIEYLDARWQEVSEAKHLLHLYARQRHGLDRDITKLLDQQLPRPDWQAQLKAKMSVQKTCEVCGSTYTAAVAKCLACFPPERPAEPEGRKEDGLHDWQKLSSAPLSATLDWSPEGIKSCEGGSGGVAFFKLPQGVVVVKPQKMMAAAEFLAIQVAKTIAVPVADIRVVRWVDAEYAAIRDFLRSAPPGKEQDLTMLALRLQLHDSEFFGILEFIPGIGVQGQELHERLEAMPPERLDSFWYQVGEIVAFDALINNLDRVPLVWDNEGNTANLMLREDNEGVAVVGIDQAVTAIVAEGPGRERYAARLRVLAEGVFTGSWKEEASQVLPSTTRGGTWSICSGMAHVSECFQLCCGATVHWEAFMAGLRFRLNHIADLADDGSLGTALDEATAVADQ</sequence>
<evidence type="ECO:0000313" key="4">
    <source>
        <dbReference type="Proteomes" id="UP000601435"/>
    </source>
</evidence>
<dbReference type="Proteomes" id="UP000601435">
    <property type="component" value="Unassembled WGS sequence"/>
</dbReference>
<feature type="domain" description="Actin-fragmin kinase catalytic" evidence="2">
    <location>
        <begin position="273"/>
        <end position="436"/>
    </location>
</feature>